<dbReference type="Pfam" id="PF13976">
    <property type="entry name" value="gag_pre-integrs"/>
    <property type="match status" value="1"/>
</dbReference>
<feature type="compositionally biased region" description="Polar residues" evidence="4">
    <location>
        <begin position="796"/>
        <end position="810"/>
    </location>
</feature>
<feature type="domain" description="Reverse transcriptase Ty1/copia-type" evidence="5">
    <location>
        <begin position="916"/>
        <end position="998"/>
    </location>
</feature>
<name>A0A699GR89_TANCI</name>
<evidence type="ECO:0000313" key="7">
    <source>
        <dbReference type="EMBL" id="GEV93895.1"/>
    </source>
</evidence>
<feature type="domain" description="GAG-pre-integrase" evidence="6">
    <location>
        <begin position="530"/>
        <end position="602"/>
    </location>
</feature>
<proteinExistence type="predicted"/>
<dbReference type="Pfam" id="PF07727">
    <property type="entry name" value="RVT_2"/>
    <property type="match status" value="1"/>
</dbReference>
<dbReference type="PANTHER" id="PTHR42648:SF32">
    <property type="entry name" value="RIBONUCLEASE H-LIKE DOMAIN, GAG-PRE-INTEGRASE DOMAIN PROTEIN-RELATED"/>
    <property type="match status" value="1"/>
</dbReference>
<organism evidence="7">
    <name type="scientific">Tanacetum cinerariifolium</name>
    <name type="common">Dalmatian daisy</name>
    <name type="synonym">Chrysanthemum cinerariifolium</name>
    <dbReference type="NCBI Taxonomy" id="118510"/>
    <lineage>
        <taxon>Eukaryota</taxon>
        <taxon>Viridiplantae</taxon>
        <taxon>Streptophyta</taxon>
        <taxon>Embryophyta</taxon>
        <taxon>Tracheophyta</taxon>
        <taxon>Spermatophyta</taxon>
        <taxon>Magnoliopsida</taxon>
        <taxon>eudicotyledons</taxon>
        <taxon>Gunneridae</taxon>
        <taxon>Pentapetalae</taxon>
        <taxon>asterids</taxon>
        <taxon>campanulids</taxon>
        <taxon>Asterales</taxon>
        <taxon>Asteraceae</taxon>
        <taxon>Asteroideae</taxon>
        <taxon>Anthemideae</taxon>
        <taxon>Anthemidinae</taxon>
        <taxon>Tanacetum</taxon>
    </lineage>
</organism>
<evidence type="ECO:0000256" key="1">
    <source>
        <dbReference type="ARBA" id="ARBA00022723"/>
    </source>
</evidence>
<feature type="non-terminal residue" evidence="7">
    <location>
        <position position="1"/>
    </location>
</feature>
<feature type="coiled-coil region" evidence="3">
    <location>
        <begin position="1489"/>
        <end position="1527"/>
    </location>
</feature>
<dbReference type="SUPFAM" id="SSF56672">
    <property type="entry name" value="DNA/RNA polymerases"/>
    <property type="match status" value="1"/>
</dbReference>
<dbReference type="SUPFAM" id="SSF53098">
    <property type="entry name" value="Ribonuclease H-like"/>
    <property type="match status" value="1"/>
</dbReference>
<keyword evidence="2" id="KW-0378">Hydrolase</keyword>
<feature type="region of interest" description="Disordered" evidence="4">
    <location>
        <begin position="1282"/>
        <end position="1305"/>
    </location>
</feature>
<accession>A0A699GR89</accession>
<dbReference type="InterPro" id="IPR025724">
    <property type="entry name" value="GAG-pre-integrase_dom"/>
</dbReference>
<evidence type="ECO:0000259" key="6">
    <source>
        <dbReference type="Pfam" id="PF13976"/>
    </source>
</evidence>
<evidence type="ECO:0000256" key="4">
    <source>
        <dbReference type="SAM" id="MobiDB-lite"/>
    </source>
</evidence>
<gene>
    <name evidence="7" type="ORF">Tci_165872</name>
</gene>
<dbReference type="Gene3D" id="3.30.420.10">
    <property type="entry name" value="Ribonuclease H-like superfamily/Ribonuclease H"/>
    <property type="match status" value="1"/>
</dbReference>
<feature type="region of interest" description="Disordered" evidence="4">
    <location>
        <begin position="796"/>
        <end position="820"/>
    </location>
</feature>
<evidence type="ECO:0000256" key="2">
    <source>
        <dbReference type="ARBA" id="ARBA00022801"/>
    </source>
</evidence>
<dbReference type="InterPro" id="IPR012337">
    <property type="entry name" value="RNaseH-like_sf"/>
</dbReference>
<protein>
    <submittedName>
        <fullName evidence="7">Putative ribonuclease H-like domain-containing protein</fullName>
    </submittedName>
</protein>
<dbReference type="GO" id="GO:0016787">
    <property type="term" value="F:hydrolase activity"/>
    <property type="evidence" value="ECO:0007669"/>
    <property type="project" value="UniProtKB-KW"/>
</dbReference>
<dbReference type="InterPro" id="IPR043502">
    <property type="entry name" value="DNA/RNA_pol_sf"/>
</dbReference>
<feature type="compositionally biased region" description="Basic and acidic residues" evidence="4">
    <location>
        <begin position="763"/>
        <end position="776"/>
    </location>
</feature>
<dbReference type="GO" id="GO:0046872">
    <property type="term" value="F:metal ion binding"/>
    <property type="evidence" value="ECO:0007669"/>
    <property type="project" value="UniProtKB-KW"/>
</dbReference>
<keyword evidence="1" id="KW-0479">Metal-binding</keyword>
<dbReference type="EMBL" id="BKCJ010039384">
    <property type="protein sequence ID" value="GEV93895.1"/>
    <property type="molecule type" value="Genomic_DNA"/>
</dbReference>
<feature type="coiled-coil region" evidence="3">
    <location>
        <begin position="1310"/>
        <end position="1358"/>
    </location>
</feature>
<dbReference type="InterPro" id="IPR036397">
    <property type="entry name" value="RNaseH_sf"/>
</dbReference>
<dbReference type="InterPro" id="IPR039537">
    <property type="entry name" value="Retrotran_Ty1/copia-like"/>
</dbReference>
<feature type="region of interest" description="Disordered" evidence="4">
    <location>
        <begin position="726"/>
        <end position="776"/>
    </location>
</feature>
<feature type="region of interest" description="Disordered" evidence="4">
    <location>
        <begin position="386"/>
        <end position="413"/>
    </location>
</feature>
<sequence>HVSASFGQLRELGNRGLLVRLSFGCLLGPFLQVSRSFGVAVAAGVPVFCVWSSVLLHQFRTGIPGDVICCRGEESEGLVSLSSYSKGTCKLVQVVDHGPYDGSFHFLGLPFTDVYVTDLNIATAAISPDGKNGPHTLASLPPKCYLLIEVILNGDSPAPTRVIDGVLHPVAPTTAKQRLARKNELKARGTLLMALPDKHQLKFNTHKDAKTLIEAIEKGFGGNTETKKKLISQLEILGVSLSQEDINLKFLRSIPSDWMTHTLIWRNKTDLEELSLDDLFNSLKIYKAEVKSSSSASTSTQNIAFVFSSNTDNTNKPIMTTMKKMAQPTARNHPPRGNPKQYAQMTLSNPQKHVVPAAVLTQSKPVPITAVRPVTTVIPKIKVTRPKQARPIVTKPNSPTRRHINRSPSPEASNSPLRVTIVKALVVNAAQGNMSYLSDFEEINGGYVAFGGNPKGGKIYRKGKIRTGKLDFDDVYFVKELKFNLFSVSQMCDKKNSVLFTDTACLVLSPEFKLPDKNQVLLRVPTENNMYNVNLKNIVPSRDLTCLFAKATLDESNLWHIRLGHINFKTMNKLVKGNLVRGLPTKVFENDNTCVAYKKGKQHRASCKIKPVSSVNQPLYRLHMDLFGPTFVKSPNKKSYCLVVTDDYSRFTWVFFLATKDETSSGPTWLFDIDTLTKTMNYQPVTAGNQSNPSAGFQDTFDVEKAGEESDQQYVLFPVWSSGSINPQNIDGDATFDEKEPEVNEKKPESEVNVSPSNSAQSKKHDDKTKREAKGKSIVESLTRYRNLSAEFEDFSNNSINEDNAADTSQLPDDPDIPELEDITYSDDEDDVGVEADFNNLETSITVSPIPTTRVHKDHPVTQIIGDLSLATQTRSMTRVAKDQGFEDLDYPDKVYKVVKALYGLHQAPRAWQKGNILLVQIYVDDIIFGSTNKDLCKAFEKLMKDKFQMSSMGELTFFLGLQVKQKKDGIFISQDKYVAKILKKFRLTDRKSASTPIDTEKPLLKDPNAEDVDVHTYRSMIGSLMYLTSSRPDIIPDQTVSSKDSLNPLMAENLPKVVWYSTHHVALMKSWLVQKQTALGVNTPRSDEDRLELMELTIFLLPSDEKVRVEVSAVDLQLTFAKTHNMIAYLTKSDASEGFNQIIDFLNGSSIKYALTVNPDIYVSCIKQFWTSVAVKKVNDVTRLQALVDKKKLVITEASVRDAFRLDDAECMSAKRTSWNEFSSSMTSTVICLSSGKGFSGVETPLFEGMIVEQQVAEGADEVHDEGVPAVGIFAKVKLTPPQSPQVQPQSPQPQPQPSHDAGLPMDLLQNLMNTCTTLTRRVEHLEQDKVAQSLEITKLKSRVKKLERRNKASKHKRLKKFGSAQRIDISDDTEDAKDVAADAKDGQDVDIDESADIQGRTAESQAQIYQIDLDHANKVLSMQDEEESEPAEVQEVVDVVTTAKIINEVVIAASTTITAANVSIPTATTAAAPILTAAPSKRRKGTKEQMDEENSRALKRLNESKEDKVAKKQKLDEEVEELQRHLQIVPNDDDDDVYTEATLLAQKVHVVDYEIYNENNKPYYKIKRADARYTCSNLKKSKKCSWSSKSQELEAVGILRCTDYYIHNNTVDFAGREEISTHKVHSKSDAK</sequence>
<dbReference type="GO" id="GO:0003676">
    <property type="term" value="F:nucleic acid binding"/>
    <property type="evidence" value="ECO:0007669"/>
    <property type="project" value="InterPro"/>
</dbReference>
<keyword evidence="3" id="KW-0175">Coiled coil</keyword>
<evidence type="ECO:0000256" key="3">
    <source>
        <dbReference type="SAM" id="Coils"/>
    </source>
</evidence>
<feature type="compositionally biased region" description="Basic and acidic residues" evidence="4">
    <location>
        <begin position="736"/>
        <end position="750"/>
    </location>
</feature>
<reference evidence="7" key="1">
    <citation type="journal article" date="2019" name="Sci. Rep.">
        <title>Draft genome of Tanacetum cinerariifolium, the natural source of mosquito coil.</title>
        <authorList>
            <person name="Yamashiro T."/>
            <person name="Shiraishi A."/>
            <person name="Satake H."/>
            <person name="Nakayama K."/>
        </authorList>
    </citation>
    <scope>NUCLEOTIDE SEQUENCE</scope>
</reference>
<dbReference type="InterPro" id="IPR013103">
    <property type="entry name" value="RVT_2"/>
</dbReference>
<evidence type="ECO:0000259" key="5">
    <source>
        <dbReference type="Pfam" id="PF07727"/>
    </source>
</evidence>
<comment type="caution">
    <text evidence="7">The sequence shown here is derived from an EMBL/GenBank/DDBJ whole genome shotgun (WGS) entry which is preliminary data.</text>
</comment>
<dbReference type="PANTHER" id="PTHR42648">
    <property type="entry name" value="TRANSPOSASE, PUTATIVE-RELATED"/>
    <property type="match status" value="1"/>
</dbReference>